<evidence type="ECO:0000256" key="12">
    <source>
        <dbReference type="ARBA" id="ARBA00023128"/>
    </source>
</evidence>
<evidence type="ECO:0000256" key="14">
    <source>
        <dbReference type="ARBA" id="ARBA00030192"/>
    </source>
</evidence>
<dbReference type="InterPro" id="IPR045292">
    <property type="entry name" value="Complex1_LYR_NDUFB9_LYRM3"/>
</dbReference>
<comment type="subcellular location">
    <subcellularLocation>
        <location evidence="2">Mitochondrion inner membrane</location>
        <topology evidence="2">Peripheral membrane protein</topology>
        <orientation evidence="2">Matrix side</orientation>
    </subcellularLocation>
</comment>
<evidence type="ECO:0000256" key="10">
    <source>
        <dbReference type="ARBA" id="ARBA00022982"/>
    </source>
</evidence>
<keyword evidence="13" id="KW-0472">Membrane</keyword>
<keyword evidence="11" id="KW-0007">Acetylation</keyword>
<dbReference type="PANTHER" id="PTHR12868:SF0">
    <property type="entry name" value="NADH DEHYDROGENASE [UBIQUINONE] 1 BETA SUBCOMPLEX SUBUNIT 9"/>
    <property type="match status" value="1"/>
</dbReference>
<keyword evidence="12" id="KW-0496">Mitochondrion</keyword>
<reference evidence="17 18" key="1">
    <citation type="journal article" date="2015" name="Fungal Genet. Biol.">
        <title>Evolution of novel wood decay mechanisms in Agaricales revealed by the genome sequences of Fistulina hepatica and Cylindrobasidium torrendii.</title>
        <authorList>
            <person name="Floudas D."/>
            <person name="Held B.W."/>
            <person name="Riley R."/>
            <person name="Nagy L.G."/>
            <person name="Koehler G."/>
            <person name="Ransdell A.S."/>
            <person name="Younus H."/>
            <person name="Chow J."/>
            <person name="Chiniquy J."/>
            <person name="Lipzen A."/>
            <person name="Tritt A."/>
            <person name="Sun H."/>
            <person name="Haridas S."/>
            <person name="LaButti K."/>
            <person name="Ohm R.A."/>
            <person name="Kues U."/>
            <person name="Blanchette R.A."/>
            <person name="Grigoriev I.V."/>
            <person name="Minto R.E."/>
            <person name="Hibbett D.S."/>
        </authorList>
    </citation>
    <scope>NUCLEOTIDE SEQUENCE [LARGE SCALE GENOMIC DNA]</scope>
    <source>
        <strain evidence="17 18">ATCC 64428</strain>
    </source>
</reference>
<sequence length="115" mass="13147">MSTQAAFRSAHRSYVQSLYRRKLKNMRDWCIDLDLWRAKAMQIRADFEANRNVHDPRLLARILAKAEADLAEKKHPDPYIPPGAPDGTTWYVVASISWSVPHRNFSALLGNAISL</sequence>
<evidence type="ECO:0000256" key="15">
    <source>
        <dbReference type="ARBA" id="ARBA00032528"/>
    </source>
</evidence>
<name>A0A0D7A6E9_9AGAR</name>
<organism evidence="17 18">
    <name type="scientific">Fistulina hepatica ATCC 64428</name>
    <dbReference type="NCBI Taxonomy" id="1128425"/>
    <lineage>
        <taxon>Eukaryota</taxon>
        <taxon>Fungi</taxon>
        <taxon>Dikarya</taxon>
        <taxon>Basidiomycota</taxon>
        <taxon>Agaricomycotina</taxon>
        <taxon>Agaricomycetes</taxon>
        <taxon>Agaricomycetidae</taxon>
        <taxon>Agaricales</taxon>
        <taxon>Fistulinaceae</taxon>
        <taxon>Fistulina</taxon>
    </lineage>
</organism>
<dbReference type="EMBL" id="KN882026">
    <property type="protein sequence ID" value="KIY46602.1"/>
    <property type="molecule type" value="Genomic_DNA"/>
</dbReference>
<evidence type="ECO:0000256" key="4">
    <source>
        <dbReference type="ARBA" id="ARBA00011790"/>
    </source>
</evidence>
<evidence type="ECO:0000313" key="17">
    <source>
        <dbReference type="EMBL" id="KIY46602.1"/>
    </source>
</evidence>
<comment type="similarity">
    <text evidence="3">Belongs to the complex I LYR family.</text>
</comment>
<evidence type="ECO:0000256" key="8">
    <source>
        <dbReference type="ARBA" id="ARBA00022660"/>
    </source>
</evidence>
<dbReference type="Pfam" id="PF05347">
    <property type="entry name" value="Complex1_LYR"/>
    <property type="match status" value="1"/>
</dbReference>
<evidence type="ECO:0000256" key="5">
    <source>
        <dbReference type="ARBA" id="ARBA00018684"/>
    </source>
</evidence>
<keyword evidence="10" id="KW-0249">Electron transport</keyword>
<evidence type="ECO:0000259" key="16">
    <source>
        <dbReference type="Pfam" id="PF05347"/>
    </source>
</evidence>
<comment type="subunit">
    <text evidence="4">Mammalian complex I is composed of 45 different subunits.</text>
</comment>
<gene>
    <name evidence="17" type="ORF">FISHEDRAFT_47031</name>
</gene>
<accession>A0A0D7A6E9</accession>
<keyword evidence="9" id="KW-0999">Mitochondrion inner membrane</keyword>
<dbReference type="CDD" id="cd20263">
    <property type="entry name" value="Complex1_LYR_NDUFB9_LYRM3"/>
    <property type="match status" value="1"/>
</dbReference>
<dbReference type="PANTHER" id="PTHR12868">
    <property type="entry name" value="NADH-UBIQUINONE OXIDOREDUCTASE B22 SUBUNIT"/>
    <property type="match status" value="1"/>
</dbReference>
<protein>
    <recommendedName>
        <fullName evidence="5">NADH dehydrogenase [ubiquinone] 1 beta subcomplex subunit 9</fullName>
    </recommendedName>
    <alternativeName>
        <fullName evidence="14">Complex I-B22</fullName>
    </alternativeName>
    <alternativeName>
        <fullName evidence="15">NADH-ubiquinone oxidoreductase B22 subunit</fullName>
    </alternativeName>
</protein>
<evidence type="ECO:0000256" key="11">
    <source>
        <dbReference type="ARBA" id="ARBA00022990"/>
    </source>
</evidence>
<evidence type="ECO:0000256" key="7">
    <source>
        <dbReference type="ARBA" id="ARBA00022553"/>
    </source>
</evidence>
<dbReference type="GO" id="GO:0005743">
    <property type="term" value="C:mitochondrial inner membrane"/>
    <property type="evidence" value="ECO:0007669"/>
    <property type="project" value="UniProtKB-SubCell"/>
</dbReference>
<proteinExistence type="inferred from homology"/>
<dbReference type="GO" id="GO:0006120">
    <property type="term" value="P:mitochondrial electron transport, NADH to ubiquinone"/>
    <property type="evidence" value="ECO:0007669"/>
    <property type="project" value="InterPro"/>
</dbReference>
<evidence type="ECO:0000256" key="13">
    <source>
        <dbReference type="ARBA" id="ARBA00023136"/>
    </source>
</evidence>
<keyword evidence="8" id="KW-0679">Respiratory chain</keyword>
<dbReference type="InterPro" id="IPR008011">
    <property type="entry name" value="Complex1_LYR_dom"/>
</dbReference>
<keyword evidence="7" id="KW-0597">Phosphoprotein</keyword>
<keyword evidence="6" id="KW-0813">Transport</keyword>
<dbReference type="OrthoDB" id="13598at2759"/>
<evidence type="ECO:0000256" key="6">
    <source>
        <dbReference type="ARBA" id="ARBA00022448"/>
    </source>
</evidence>
<feature type="domain" description="Complex 1 LYR protein" evidence="16">
    <location>
        <begin position="15"/>
        <end position="71"/>
    </location>
</feature>
<dbReference type="AlphaFoldDB" id="A0A0D7A6E9"/>
<evidence type="ECO:0000256" key="3">
    <source>
        <dbReference type="ARBA" id="ARBA00009508"/>
    </source>
</evidence>
<evidence type="ECO:0000313" key="18">
    <source>
        <dbReference type="Proteomes" id="UP000054144"/>
    </source>
</evidence>
<evidence type="ECO:0000256" key="2">
    <source>
        <dbReference type="ARBA" id="ARBA00004443"/>
    </source>
</evidence>
<evidence type="ECO:0000256" key="1">
    <source>
        <dbReference type="ARBA" id="ARBA00002920"/>
    </source>
</evidence>
<dbReference type="InterPro" id="IPR033034">
    <property type="entry name" value="NDUFB9"/>
</dbReference>
<keyword evidence="18" id="KW-1185">Reference proteome</keyword>
<dbReference type="Proteomes" id="UP000054144">
    <property type="component" value="Unassembled WGS sequence"/>
</dbReference>
<evidence type="ECO:0000256" key="9">
    <source>
        <dbReference type="ARBA" id="ARBA00022792"/>
    </source>
</evidence>
<comment type="function">
    <text evidence="1">Accessory subunit of the mitochondrial membrane respiratory chain NADH dehydrogenase (Complex I), that is believed to be not involved in catalysis. Complex I functions in the transfer of electrons from NADH to the respiratory chain. The immediate electron acceptor for the enzyme is believed to be ubiquinone.</text>
</comment>